<dbReference type="PANTHER" id="PTHR45926">
    <property type="entry name" value="OSJNBA0053K19.4 PROTEIN"/>
    <property type="match status" value="1"/>
</dbReference>
<evidence type="ECO:0000259" key="4">
    <source>
        <dbReference type="PROSITE" id="PS51525"/>
    </source>
</evidence>
<evidence type="ECO:0000256" key="3">
    <source>
        <dbReference type="SAM" id="MobiDB-lite"/>
    </source>
</evidence>
<dbReference type="AlphaFoldDB" id="A0AAW2DYU6"/>
<organism evidence="5 6">
    <name type="scientific">Lithocarpus litseifolius</name>
    <dbReference type="NCBI Taxonomy" id="425828"/>
    <lineage>
        <taxon>Eukaryota</taxon>
        <taxon>Viridiplantae</taxon>
        <taxon>Streptophyta</taxon>
        <taxon>Embryophyta</taxon>
        <taxon>Tracheophyta</taxon>
        <taxon>Spermatophyta</taxon>
        <taxon>Magnoliopsida</taxon>
        <taxon>eudicotyledons</taxon>
        <taxon>Gunneridae</taxon>
        <taxon>Pentapetalae</taxon>
        <taxon>rosids</taxon>
        <taxon>fabids</taxon>
        <taxon>Fagales</taxon>
        <taxon>Fagaceae</taxon>
        <taxon>Lithocarpus</taxon>
    </lineage>
</organism>
<dbReference type="Gene3D" id="1.20.1270.220">
    <property type="match status" value="1"/>
</dbReference>
<evidence type="ECO:0000256" key="1">
    <source>
        <dbReference type="ARBA" id="ARBA00023015"/>
    </source>
</evidence>
<comment type="caution">
    <text evidence="5">The sequence shown here is derived from an EMBL/GenBank/DDBJ whole genome shotgun (WGS) entry which is preliminary data.</text>
</comment>
<evidence type="ECO:0000313" key="6">
    <source>
        <dbReference type="Proteomes" id="UP001459277"/>
    </source>
</evidence>
<protein>
    <recommendedName>
        <fullName evidence="4">NET domain-containing protein</fullName>
    </recommendedName>
</protein>
<evidence type="ECO:0000313" key="5">
    <source>
        <dbReference type="EMBL" id="KAL0014440.1"/>
    </source>
</evidence>
<feature type="domain" description="NET" evidence="4">
    <location>
        <begin position="412"/>
        <end position="491"/>
    </location>
</feature>
<dbReference type="PROSITE" id="PS51525">
    <property type="entry name" value="NET"/>
    <property type="match status" value="1"/>
</dbReference>
<name>A0AAW2DYU6_9ROSI</name>
<evidence type="ECO:0000256" key="2">
    <source>
        <dbReference type="ARBA" id="ARBA00023163"/>
    </source>
</evidence>
<dbReference type="Pfam" id="PF17035">
    <property type="entry name" value="BET"/>
    <property type="match status" value="1"/>
</dbReference>
<dbReference type="InterPro" id="IPR038336">
    <property type="entry name" value="NET_sf"/>
</dbReference>
<dbReference type="EMBL" id="JAZDWU010000001">
    <property type="protein sequence ID" value="KAL0014440.1"/>
    <property type="molecule type" value="Genomic_DNA"/>
</dbReference>
<gene>
    <name evidence="5" type="ORF">SO802_001509</name>
</gene>
<keyword evidence="2" id="KW-0804">Transcription</keyword>
<accession>A0AAW2DYU6</accession>
<feature type="region of interest" description="Disordered" evidence="3">
    <location>
        <begin position="31"/>
        <end position="58"/>
    </location>
</feature>
<dbReference type="InterPro" id="IPR027353">
    <property type="entry name" value="NET_dom"/>
</dbReference>
<dbReference type="Proteomes" id="UP001459277">
    <property type="component" value="Unassembled WGS sequence"/>
</dbReference>
<keyword evidence="6" id="KW-1185">Reference proteome</keyword>
<keyword evidence="1" id="KW-0805">Transcription regulation</keyword>
<reference evidence="5 6" key="1">
    <citation type="submission" date="2024-01" db="EMBL/GenBank/DDBJ databases">
        <title>A telomere-to-telomere, gap-free genome of sweet tea (Lithocarpus litseifolius).</title>
        <authorList>
            <person name="Zhou J."/>
        </authorList>
    </citation>
    <scope>NUCLEOTIDE SEQUENCE [LARGE SCALE GENOMIC DNA]</scope>
    <source>
        <strain evidence="5">Zhou-2022a</strain>
        <tissue evidence="5">Leaf</tissue>
    </source>
</reference>
<sequence length="491" mass="54890">MQIELHLPHTSPSSPTHLTLTLELQALITPSSPSPISDLGSRLGDGDEGAPSLDLRSDRRSRLGELHLRATKPDWAGCGGLDRRAELEARLDGEGEEELGCDVPLRLLETAYVTTLLHHLDSHTPYTEGSDWVEDEENGPFDIHSYYNALGAFSCHFPLESHLLLDTSIYISGDFIVMTMLVSDILHPLLNFYFVCMINNASVAFLVMSEASRNTVTRSELTHIGPDYFGYYTREVVELLSQDDDILPSASQTSSLSGRKCGEVMGNNTIEYRNKFSGSLLTNSIGAGLSDFKKEGLKALLRQGISILSTEVDEMLDPVLAVCQLQSEVRRRKRPLNHTGATYERDAGQVPHKKLKTTEAPKNSAALEGPKVDDLQFFLENDTLEVEDTIHKFSDELSAKLGHMEQQLEELLGAIMSTCRAMTLTEKQQLRKLIQKLPPKNLDRVVEIIQHGKLAEQQSCDEIFVDLEKENNITLWRLYYYIGAVEKARMT</sequence>
<proteinExistence type="predicted"/>